<sequence length="1654" mass="185571">MLVDVVWLTATLLSFPLLTLCEPLFIMSTSQILKMETEQKVFVEVQDYGGSDTLSININVMNFPSKQSSLVSKSIDLNLNNKYQANVDIKIPFINTVFKADSEEQQYVYLRAVWGSQTLEKIVMVSFQPGYLFLQTDKTIYTPDTDVKYRIFSMNSFMKPMDNTVVVKVSTPEGIIVEQKSISVKKGVVTDIFKLGNPVRNGIWKIAAHFKENSYKNFTAEFEVKEYRLPSFDVSLTTDKSFFYADDESFSVQIKAKYLFGENVEGSAFVVFGVFQGNEKKSIQSSLDRVDIKKGEGRANLTRQQIIQTFPDILKLVGETLYISVSVLTNTGSEMVEAERRGIHIVTSPFTIQFTKTPRYFKPGMPFNFKVYVTNPDGTPAENINLLVSHEDKAGKTDLNGLASFHLNTKPSDTELKIKVETNEESLKGRVGSQAVNTFTAYTYKSSSKNYLHITLTTPVINVDSPSSFTLNIQTPSEDKIQDITYMILSKGQIVHTSKIKREKNNVITENIVITRQMLPSFRLLAYYHVGTTEVVADSILVDVKDTCNEQVHLNIQDPQPVYLPADQINLQVTAAPSASVYLVAVDKGVYVLNNKNRITQTKIWDIVEQHDIGCTAGSGKDAMGVFYDAGLLFITQTAGSTAERRVTTCAPDSKRKRRAITKSELISTLVSKYNDKLKKCCRDGLVENLLGYTCGRRAEYIEGEVECRQAFLHCCQRLADVRKAAVQEELHFARSEEKEANEMSDEITSRSVFPEIWMWDKEDIPSGTNVKIRDVTLPESITTWVLTAVSISQEGICVANPFELIVKKNFFIDLKLPYSTSVNEQIEIKVVIHNLNNKPMKKVYVELKETEDICSMASFKEKYRTTVSVDKQSSNAVSFVIIPLKAGNHKIEVKAFDLVSQVTDGVAKDLKVVTQGILTYTGEVTLILEPDKHGGRQRSDISRPFLKNQMPDTDAHTYIAVRGRPLSQMIEEAISGRGLETLIKQPSGCGEQNLMAMVLPLIATHYLDKTNQWSDVGVDKRVEALGYISTGIQTELTYQQDDHSFGMWPVSKGSTWLTAYVVKMFSLADELVTVNHKVICDAAEWLVTKTKSPEGMFTEVSSIGSSSMGGKSSGLTMTAFVLMALQEASRLCENNVPNYQQHLRSAANYIARNIDSTTDTYAVAMASYALARDGQLDTDHLFRFASSDRSNWPVKEGYFFTLEATGYALLALLETRDYEKAKPIADWLRRNQALGSGYRSTQATAVVFQAVAKYMTDKPKTKEGTMTVIVSSTARSTAFKGSFSKTDKNLQRSDKFLANGDLTVTASGQGEGSISVATLYYTKPGENYTKCNKFDLEVKMTRDKTASYPGALASYTLTIETRFLHETKEAAMTILDISLLTGFVADKDDLKSAIINCDWLRKVALLFIFQLMGVDKYINDFELNSQLSEKASVIIYLKKVSNKVKEKIAFKIHMMLKVGVSQPAAVSVYEYYNIENHCVKFYDPHMSQSSGSLYLICPKEVCSCAEANCPQLKGPAVPDEKLRIKEACHNKDFIYKATLEVVTRERSSDIYTFTIVRVIKEGTDKNVLNDPRDFYIHIACKDKLGLKEGKDYLIMGPEPKKIQDSWHYTIRTSSWLEYWPTQEESQDNKNNDGLRYIGLSSLSNLLENEGCTT</sequence>
<dbReference type="Gene3D" id="6.20.50.160">
    <property type="match status" value="1"/>
</dbReference>
<dbReference type="Pfam" id="PF01821">
    <property type="entry name" value="ANATO"/>
    <property type="match status" value="1"/>
</dbReference>
<comment type="subcellular location">
    <subcellularLocation>
        <location evidence="1">Secreted</location>
    </subcellularLocation>
</comment>
<dbReference type="InterPro" id="IPR036595">
    <property type="entry name" value="A-macroglobulin_rcpt-bd_sf"/>
</dbReference>
<dbReference type="Gene3D" id="1.50.10.20">
    <property type="match status" value="1"/>
</dbReference>
<dbReference type="Pfam" id="PF07678">
    <property type="entry name" value="TED_complement"/>
    <property type="match status" value="2"/>
</dbReference>
<dbReference type="Gene3D" id="2.60.40.1930">
    <property type="match status" value="3"/>
</dbReference>
<dbReference type="InterPro" id="IPR001134">
    <property type="entry name" value="Netrin_domain"/>
</dbReference>
<dbReference type="InterPro" id="IPR009048">
    <property type="entry name" value="A-macroglobulin_rcpt-bd"/>
</dbReference>
<dbReference type="GO" id="GO:0005615">
    <property type="term" value="C:extracellular space"/>
    <property type="evidence" value="ECO:0007669"/>
    <property type="project" value="InterPro"/>
</dbReference>
<dbReference type="Gene3D" id="1.20.91.20">
    <property type="entry name" value="Anaphylotoxins (complement system)"/>
    <property type="match status" value="1"/>
</dbReference>
<dbReference type="Gene3D" id="2.60.40.690">
    <property type="entry name" value="Alpha-macroglobulin, receptor-binding domain"/>
    <property type="match status" value="1"/>
</dbReference>
<dbReference type="InterPro" id="IPR002890">
    <property type="entry name" value="MG2"/>
</dbReference>
<comment type="caution">
    <text evidence="8">The sequence shown here is derived from an EMBL/GenBank/DDBJ whole genome shotgun (WGS) entry which is preliminary data.</text>
</comment>
<dbReference type="InterPro" id="IPR011626">
    <property type="entry name" value="Alpha-macroglobulin_TED"/>
</dbReference>
<dbReference type="Pfam" id="PF00207">
    <property type="entry name" value="A2M"/>
    <property type="match status" value="1"/>
</dbReference>
<evidence type="ECO:0000313" key="8">
    <source>
        <dbReference type="EMBL" id="KAF7689268.1"/>
    </source>
</evidence>
<dbReference type="InterPro" id="IPR018933">
    <property type="entry name" value="Netrin_module_non-TIMP"/>
</dbReference>
<evidence type="ECO:0000259" key="6">
    <source>
        <dbReference type="PROSITE" id="PS01178"/>
    </source>
</evidence>
<dbReference type="InterPro" id="IPR041555">
    <property type="entry name" value="MG3"/>
</dbReference>
<dbReference type="SMART" id="SM01361">
    <property type="entry name" value="A2M_recep"/>
    <property type="match status" value="1"/>
</dbReference>
<feature type="domain" description="NTR" evidence="7">
    <location>
        <begin position="1510"/>
        <end position="1652"/>
    </location>
</feature>
<dbReference type="FunFam" id="2.60.40.1940:FF:000001">
    <property type="entry name" value="Complement component C3"/>
    <property type="match status" value="1"/>
</dbReference>
<dbReference type="InterPro" id="IPR019742">
    <property type="entry name" value="MacrogloblnA2_CS"/>
</dbReference>
<dbReference type="Pfam" id="PF17791">
    <property type="entry name" value="MG3"/>
    <property type="match status" value="1"/>
</dbReference>
<dbReference type="Pfam" id="PF01759">
    <property type="entry name" value="NTR"/>
    <property type="match status" value="1"/>
</dbReference>
<dbReference type="InterPro" id="IPR013783">
    <property type="entry name" value="Ig-like_fold"/>
</dbReference>
<evidence type="ECO:0000256" key="1">
    <source>
        <dbReference type="ARBA" id="ARBA00004613"/>
    </source>
</evidence>
<dbReference type="Pfam" id="PF01835">
    <property type="entry name" value="MG2"/>
    <property type="match status" value="1"/>
</dbReference>
<dbReference type="Pfam" id="PF07703">
    <property type="entry name" value="A2M_BRD"/>
    <property type="match status" value="1"/>
</dbReference>
<dbReference type="CDD" id="cd02896">
    <property type="entry name" value="complement_C3_C4_C5"/>
    <property type="match status" value="1"/>
</dbReference>
<evidence type="ECO:0008006" key="10">
    <source>
        <dbReference type="Google" id="ProtNLM"/>
    </source>
</evidence>
<name>A0A8T0ADN6_SILME</name>
<dbReference type="InterPro" id="IPR040839">
    <property type="entry name" value="MG4"/>
</dbReference>
<dbReference type="SUPFAM" id="SSF50242">
    <property type="entry name" value="TIMP-like"/>
    <property type="match status" value="1"/>
</dbReference>
<dbReference type="InterPro" id="IPR001599">
    <property type="entry name" value="Macroglobln_a2"/>
</dbReference>
<dbReference type="Gene3D" id="2.60.120.1540">
    <property type="match status" value="1"/>
</dbReference>
<keyword evidence="4" id="KW-1015">Disulfide bond</keyword>
<dbReference type="Pfam" id="PF07677">
    <property type="entry name" value="A2M_recep"/>
    <property type="match status" value="1"/>
</dbReference>
<dbReference type="GO" id="GO:0004866">
    <property type="term" value="F:endopeptidase inhibitor activity"/>
    <property type="evidence" value="ECO:0007669"/>
    <property type="project" value="InterPro"/>
</dbReference>
<keyword evidence="5" id="KW-0732">Signal</keyword>
<dbReference type="InterPro" id="IPR008930">
    <property type="entry name" value="Terpenoid_cyclase/PrenylTrfase"/>
</dbReference>
<dbReference type="InterPro" id="IPR047565">
    <property type="entry name" value="Alpha-macroglob_thiol-ester_cl"/>
</dbReference>
<keyword evidence="9" id="KW-1185">Reference proteome</keyword>
<evidence type="ECO:0000259" key="7">
    <source>
        <dbReference type="PROSITE" id="PS50189"/>
    </source>
</evidence>
<dbReference type="SMART" id="SM01359">
    <property type="entry name" value="A2M_N_2"/>
    <property type="match status" value="1"/>
</dbReference>
<dbReference type="PROSITE" id="PS00477">
    <property type="entry name" value="ALPHA_2_MACROGLOBULIN"/>
    <property type="match status" value="1"/>
</dbReference>
<dbReference type="SMART" id="SM01360">
    <property type="entry name" value="A2M"/>
    <property type="match status" value="1"/>
</dbReference>
<keyword evidence="3" id="KW-0882">Thioester bond</keyword>
<dbReference type="Gene3D" id="2.40.50.120">
    <property type="match status" value="1"/>
</dbReference>
<evidence type="ECO:0000256" key="3">
    <source>
        <dbReference type="ARBA" id="ARBA00022966"/>
    </source>
</evidence>
<dbReference type="PANTHER" id="PTHR11412">
    <property type="entry name" value="MACROGLOBULIN / COMPLEMENT"/>
    <property type="match status" value="1"/>
</dbReference>
<dbReference type="FunFam" id="2.60.40.10:FF:000155">
    <property type="entry name" value="complement C3 isoform X1"/>
    <property type="match status" value="1"/>
</dbReference>
<dbReference type="InterPro" id="IPR041425">
    <property type="entry name" value="C3/4/5_MG1"/>
</dbReference>
<dbReference type="Gene3D" id="2.20.130.20">
    <property type="match status" value="1"/>
</dbReference>
<dbReference type="PROSITE" id="PS01177">
    <property type="entry name" value="ANAPHYLATOXIN_1"/>
    <property type="match status" value="1"/>
</dbReference>
<dbReference type="InterPro" id="IPR018081">
    <property type="entry name" value="Anaphylatoxin_comp_syst"/>
</dbReference>
<dbReference type="EMBL" id="JABFDY010000024">
    <property type="protein sequence ID" value="KAF7689268.1"/>
    <property type="molecule type" value="Genomic_DNA"/>
</dbReference>
<dbReference type="Gene3D" id="2.60.40.10">
    <property type="entry name" value="Immunoglobulins"/>
    <property type="match status" value="2"/>
</dbReference>
<organism evidence="8 9">
    <name type="scientific">Silurus meridionalis</name>
    <name type="common">Southern catfish</name>
    <name type="synonym">Silurus soldatovi meridionalis</name>
    <dbReference type="NCBI Taxonomy" id="175797"/>
    <lineage>
        <taxon>Eukaryota</taxon>
        <taxon>Metazoa</taxon>
        <taxon>Chordata</taxon>
        <taxon>Craniata</taxon>
        <taxon>Vertebrata</taxon>
        <taxon>Euteleostomi</taxon>
        <taxon>Actinopterygii</taxon>
        <taxon>Neopterygii</taxon>
        <taxon>Teleostei</taxon>
        <taxon>Ostariophysi</taxon>
        <taxon>Siluriformes</taxon>
        <taxon>Siluridae</taxon>
        <taxon>Silurus</taxon>
    </lineage>
</organism>
<accession>A0A8T0ADN6</accession>
<dbReference type="Pfam" id="PF17789">
    <property type="entry name" value="MG4"/>
    <property type="match status" value="1"/>
</dbReference>
<proteinExistence type="predicted"/>
<keyword evidence="2" id="KW-0964">Secreted</keyword>
<evidence type="ECO:0000256" key="2">
    <source>
        <dbReference type="ARBA" id="ARBA00022525"/>
    </source>
</evidence>
<gene>
    <name evidence="8" type="ORF">HF521_012621</name>
</gene>
<dbReference type="SMART" id="SM00104">
    <property type="entry name" value="ANATO"/>
    <property type="match status" value="1"/>
</dbReference>
<dbReference type="InterPro" id="IPR011625">
    <property type="entry name" value="A2M_N_BRD"/>
</dbReference>
<dbReference type="PANTHER" id="PTHR11412:SF81">
    <property type="entry name" value="COMPLEMENT C3"/>
    <property type="match status" value="1"/>
</dbReference>
<dbReference type="SMART" id="SM00643">
    <property type="entry name" value="C345C"/>
    <property type="match status" value="1"/>
</dbReference>
<dbReference type="InterPro" id="IPR050473">
    <property type="entry name" value="A2M/Complement_sys"/>
</dbReference>
<dbReference type="Pfam" id="PF17790">
    <property type="entry name" value="MG1"/>
    <property type="match status" value="1"/>
</dbReference>
<dbReference type="Gene3D" id="2.60.40.1940">
    <property type="match status" value="1"/>
</dbReference>
<evidence type="ECO:0000313" key="9">
    <source>
        <dbReference type="Proteomes" id="UP000606274"/>
    </source>
</evidence>
<evidence type="ECO:0000256" key="4">
    <source>
        <dbReference type="ARBA" id="ARBA00023157"/>
    </source>
</evidence>
<dbReference type="SMART" id="SM01419">
    <property type="entry name" value="Thiol-ester_cl"/>
    <property type="match status" value="1"/>
</dbReference>
<dbReference type="SUPFAM" id="SSF47686">
    <property type="entry name" value="Anaphylotoxins (complement system)"/>
    <property type="match status" value="1"/>
</dbReference>
<dbReference type="CDD" id="cd00017">
    <property type="entry name" value="ANATO"/>
    <property type="match status" value="1"/>
</dbReference>
<dbReference type="SUPFAM" id="SSF49410">
    <property type="entry name" value="Alpha-macroglobulin receptor domain"/>
    <property type="match status" value="1"/>
</dbReference>
<feature type="chain" id="PRO_5035904398" description="Complement C3" evidence="5">
    <location>
        <begin position="22"/>
        <end position="1654"/>
    </location>
</feature>
<feature type="signal peptide" evidence="5">
    <location>
        <begin position="1"/>
        <end position="21"/>
    </location>
</feature>
<protein>
    <recommendedName>
        <fullName evidence="10">Complement C3</fullName>
    </recommendedName>
</protein>
<reference evidence="8" key="1">
    <citation type="submission" date="2020-08" db="EMBL/GenBank/DDBJ databases">
        <title>Chromosome-level assembly of Southern catfish (Silurus meridionalis) provides insights into visual adaptation to the nocturnal and benthic lifestyles.</title>
        <authorList>
            <person name="Zhang Y."/>
            <person name="Wang D."/>
            <person name="Peng Z."/>
        </authorList>
    </citation>
    <scope>NUCLEOTIDE SEQUENCE</scope>
    <source>
        <strain evidence="8">SWU-2019-XX</strain>
        <tissue evidence="8">Muscle</tissue>
    </source>
</reference>
<dbReference type="PROSITE" id="PS01178">
    <property type="entry name" value="ANAPHYLATOXIN_2"/>
    <property type="match status" value="1"/>
</dbReference>
<feature type="domain" description="Anaphylatoxin-like" evidence="6">
    <location>
        <begin position="681"/>
        <end position="716"/>
    </location>
</feature>
<dbReference type="PROSITE" id="PS50189">
    <property type="entry name" value="NTR"/>
    <property type="match status" value="1"/>
</dbReference>
<evidence type="ECO:0000256" key="5">
    <source>
        <dbReference type="SAM" id="SignalP"/>
    </source>
</evidence>
<dbReference type="SUPFAM" id="SSF48239">
    <property type="entry name" value="Terpenoid cyclases/Protein prenyltransferases"/>
    <property type="match status" value="1"/>
</dbReference>
<dbReference type="InterPro" id="IPR000020">
    <property type="entry name" value="Anaphylatoxin/fibulin"/>
</dbReference>
<dbReference type="Proteomes" id="UP000606274">
    <property type="component" value="Unassembled WGS sequence"/>
</dbReference>
<dbReference type="InterPro" id="IPR008993">
    <property type="entry name" value="TIMP-like_OB-fold"/>
</dbReference>